<organism evidence="1 2">
    <name type="scientific">Candidatus Marsarchaeota G1 archaeon OSP_D</name>
    <dbReference type="NCBI Taxonomy" id="1978155"/>
    <lineage>
        <taxon>Archaea</taxon>
        <taxon>Candidatus Marsarchaeota</taxon>
        <taxon>Candidatus Marsarchaeota group 1</taxon>
    </lineage>
</organism>
<dbReference type="Proteomes" id="UP000240880">
    <property type="component" value="Unassembled WGS sequence"/>
</dbReference>
<dbReference type="AlphaFoldDB" id="A0A2R6A653"/>
<gene>
    <name evidence="1" type="ORF">B9Q01_09745</name>
</gene>
<name>A0A2R6A653_9ARCH</name>
<accession>A0A2R6A653</accession>
<evidence type="ECO:0000313" key="1">
    <source>
        <dbReference type="EMBL" id="PSN81861.1"/>
    </source>
</evidence>
<comment type="caution">
    <text evidence="1">The sequence shown here is derived from an EMBL/GenBank/DDBJ whole genome shotgun (WGS) entry which is preliminary data.</text>
</comment>
<sequence>MVTITPIYNGNFEMVPIESLLSGTPVITYIQPFIEVTGQSLLIANINNKKELKENLITGLVTILTMI</sequence>
<dbReference type="EMBL" id="NEXC01000130">
    <property type="protein sequence ID" value="PSN81861.1"/>
    <property type="molecule type" value="Genomic_DNA"/>
</dbReference>
<proteinExistence type="predicted"/>
<reference evidence="1 2" key="1">
    <citation type="submission" date="2017-04" db="EMBL/GenBank/DDBJ databases">
        <title>Novel microbial lineages endemic to geothermal iron-oxide mats fill important gaps in the evolutionary history of Archaea.</title>
        <authorList>
            <person name="Jay Z.J."/>
            <person name="Beam J.P."/>
            <person name="Dlakic M."/>
            <person name="Rusch D.B."/>
            <person name="Kozubal M.A."/>
            <person name="Inskeep W.P."/>
        </authorList>
    </citation>
    <scope>NUCLEOTIDE SEQUENCE [LARGE SCALE GENOMIC DNA]</scope>
    <source>
        <strain evidence="1">OSP_D</strain>
    </source>
</reference>
<evidence type="ECO:0000313" key="2">
    <source>
        <dbReference type="Proteomes" id="UP000240880"/>
    </source>
</evidence>
<protein>
    <submittedName>
        <fullName evidence="1">Uncharacterized protein</fullName>
    </submittedName>
</protein>